<organism evidence="1 2">
    <name type="scientific">Actinocorallia herbida</name>
    <dbReference type="NCBI Taxonomy" id="58109"/>
    <lineage>
        <taxon>Bacteria</taxon>
        <taxon>Bacillati</taxon>
        <taxon>Actinomycetota</taxon>
        <taxon>Actinomycetes</taxon>
        <taxon>Streptosporangiales</taxon>
        <taxon>Thermomonosporaceae</taxon>
        <taxon>Actinocorallia</taxon>
    </lineage>
</organism>
<protein>
    <recommendedName>
        <fullName evidence="3">TetR family transcriptional regulator</fullName>
    </recommendedName>
</protein>
<dbReference type="Proteomes" id="UP000272400">
    <property type="component" value="Unassembled WGS sequence"/>
</dbReference>
<evidence type="ECO:0000313" key="2">
    <source>
        <dbReference type="Proteomes" id="UP000272400"/>
    </source>
</evidence>
<evidence type="ECO:0008006" key="3">
    <source>
        <dbReference type="Google" id="ProtNLM"/>
    </source>
</evidence>
<reference evidence="1 2" key="1">
    <citation type="submission" date="2018-11" db="EMBL/GenBank/DDBJ databases">
        <title>Sequencing the genomes of 1000 actinobacteria strains.</title>
        <authorList>
            <person name="Klenk H.-P."/>
        </authorList>
    </citation>
    <scope>NUCLEOTIDE SEQUENCE [LARGE SCALE GENOMIC DNA]</scope>
    <source>
        <strain evidence="1 2">DSM 44254</strain>
    </source>
</reference>
<dbReference type="AlphaFoldDB" id="A0A3N1DB76"/>
<gene>
    <name evidence="1" type="ORF">EDD29_8497</name>
</gene>
<dbReference type="EMBL" id="RJKE01000001">
    <property type="protein sequence ID" value="ROO90759.1"/>
    <property type="molecule type" value="Genomic_DNA"/>
</dbReference>
<accession>A0A3N1DB76</accession>
<proteinExistence type="predicted"/>
<comment type="caution">
    <text evidence="1">The sequence shown here is derived from an EMBL/GenBank/DDBJ whole genome shotgun (WGS) entry which is preliminary data.</text>
</comment>
<dbReference type="RefSeq" id="WP_123669672.1">
    <property type="nucleotide sequence ID" value="NZ_RJKE01000001.1"/>
</dbReference>
<dbReference type="OrthoDB" id="3537437at2"/>
<sequence>MALEQQAYEEVTERLRKEFAAVHPARTVTRCVTVALHGARDVIGSDEPELVEKIARRHLRVLAIVAAERSPRIGT</sequence>
<dbReference type="NCBIfam" id="NF046112">
    <property type="entry name" value="MSMEG_6209_Nter"/>
    <property type="match status" value="1"/>
</dbReference>
<name>A0A3N1DB76_9ACTN</name>
<keyword evidence="2" id="KW-1185">Reference proteome</keyword>
<evidence type="ECO:0000313" key="1">
    <source>
        <dbReference type="EMBL" id="ROO90759.1"/>
    </source>
</evidence>